<keyword evidence="1" id="KW-0812">Transmembrane</keyword>
<dbReference type="AlphaFoldDB" id="A0A1M6PV91"/>
<keyword evidence="1" id="KW-1133">Transmembrane helix</keyword>
<evidence type="ECO:0000313" key="2">
    <source>
        <dbReference type="EMBL" id="SHK11903.1"/>
    </source>
</evidence>
<name>A0A1M6PV91_9BRAD</name>
<reference evidence="2 3" key="1">
    <citation type="submission" date="2016-11" db="EMBL/GenBank/DDBJ databases">
        <authorList>
            <person name="Jaros S."/>
            <person name="Januszkiewicz K."/>
            <person name="Wedrychowicz H."/>
        </authorList>
    </citation>
    <scope>NUCLEOTIDE SEQUENCE [LARGE SCALE GENOMIC DNA]</scope>
    <source>
        <strain evidence="2 3">GAS499</strain>
    </source>
</reference>
<sequence length="56" mass="6582">MDRSTKFTLWIAFLVLFSYFAWFYLDCAMDESCHIVCTYGGRGGCHTERKPDLKLH</sequence>
<evidence type="ECO:0000313" key="3">
    <source>
        <dbReference type="Proteomes" id="UP000189935"/>
    </source>
</evidence>
<keyword evidence="1" id="KW-0472">Membrane</keyword>
<organism evidence="2 3">
    <name type="scientific">Bradyrhizobium lablabi</name>
    <dbReference type="NCBI Taxonomy" id="722472"/>
    <lineage>
        <taxon>Bacteria</taxon>
        <taxon>Pseudomonadati</taxon>
        <taxon>Pseudomonadota</taxon>
        <taxon>Alphaproteobacteria</taxon>
        <taxon>Hyphomicrobiales</taxon>
        <taxon>Nitrobacteraceae</taxon>
        <taxon>Bradyrhizobium</taxon>
    </lineage>
</organism>
<evidence type="ECO:0000256" key="1">
    <source>
        <dbReference type="SAM" id="Phobius"/>
    </source>
</evidence>
<dbReference type="EMBL" id="LT670844">
    <property type="protein sequence ID" value="SHK11903.1"/>
    <property type="molecule type" value="Genomic_DNA"/>
</dbReference>
<dbReference type="Proteomes" id="UP000189935">
    <property type="component" value="Chromosome I"/>
</dbReference>
<protein>
    <submittedName>
        <fullName evidence="2">Uncharacterized protein</fullName>
    </submittedName>
</protein>
<feature type="transmembrane region" description="Helical" evidence="1">
    <location>
        <begin position="7"/>
        <end position="25"/>
    </location>
</feature>
<accession>A0A1M6PV91</accession>
<dbReference type="RefSeq" id="WP_154071274.1">
    <property type="nucleotide sequence ID" value="NZ_LT670844.1"/>
</dbReference>
<proteinExistence type="predicted"/>
<dbReference type="OrthoDB" id="8266177at2"/>
<gene>
    <name evidence="2" type="ORF">SAMN05444159_2466</name>
</gene>